<dbReference type="SUPFAM" id="SSF53335">
    <property type="entry name" value="S-adenosyl-L-methionine-dependent methyltransferases"/>
    <property type="match status" value="1"/>
</dbReference>
<feature type="domain" description="Methyltransferase" evidence="1">
    <location>
        <begin position="452"/>
        <end position="547"/>
    </location>
</feature>
<sequence length="693" mass="76453">MQTNATPLQPEAFNKIPIKWVGNATIYMRDVADVRLGGPPKINAVPVDVIQSMLFVVTKSGVGESTTCLLQRTASRAGRFCNVASGAASRLREGCRRASAPMAEAAERQKHTNLVLLSFLIMTKPLASHCLLQGRTDREGGAPGSSAAVPLLPFPACCFGRGCNADSIQTSPRMLQAWNLAIQVTYRSPFVHAAGGIHEQPFVNDACRRARSHRADQSEVSVALRSQPRRVVRANAARRDDADWYRRVRADRIWTALARVQAELNQFIDIVGEGVYASMPKGFRDFIAESEQPCGAQCIVCVCGVAFARRDNVEIAAAMALMSRDTVGTRLFYLENVVLLTICFERGKVERADEKGEAKFDPALADEAADGSNNRLQDRKRPLYCLAGTARNDSRFKRAGMTGSDTENVNIAIARNYNAVVYDPAPNELLNLQNIIRVMAVEGETSYPRDMLDLGCGTGAQLENFANSVPGNLVGADISSEACKIARKRLSAYGSRATIFCADLLTLDEKQLGEFDMISCIGVVYVTPFEVQEKILTLAGRCLRPSGVAIISYYAGTIAIIKEKLYRYLRRIAFGLSPDRAIEKARIELVTIARKSQPNPSLLEVINETVCLDDVTFFHEVLNHFFYAMQTTTIEKTLATYELEFVGYLGRDIKGFEIGNNSQHRAMIADAIDLQRGGYRYAVFARYPHRRLG</sequence>
<dbReference type="AlphaFoldDB" id="A0AA48M2R9"/>
<accession>A0AA48M2R9</accession>
<dbReference type="Gene3D" id="3.40.50.150">
    <property type="entry name" value="Vaccinia Virus protein VP39"/>
    <property type="match status" value="1"/>
</dbReference>
<evidence type="ECO:0000259" key="1">
    <source>
        <dbReference type="Pfam" id="PF13649"/>
    </source>
</evidence>
<protein>
    <recommendedName>
        <fullName evidence="1">Methyltransferase domain-containing protein</fullName>
    </recommendedName>
</protein>
<dbReference type="CDD" id="cd02440">
    <property type="entry name" value="AdoMet_MTases"/>
    <property type="match status" value="1"/>
</dbReference>
<organism evidence="2">
    <name type="scientific">freshwater sediment metagenome</name>
    <dbReference type="NCBI Taxonomy" id="556182"/>
    <lineage>
        <taxon>unclassified sequences</taxon>
        <taxon>metagenomes</taxon>
        <taxon>ecological metagenomes</taxon>
    </lineage>
</organism>
<dbReference type="EMBL" id="OY288114">
    <property type="protein sequence ID" value="CAJ0888787.1"/>
    <property type="molecule type" value="Genomic_DNA"/>
</dbReference>
<dbReference type="InterPro" id="IPR041698">
    <property type="entry name" value="Methyltransf_25"/>
</dbReference>
<dbReference type="InterPro" id="IPR029063">
    <property type="entry name" value="SAM-dependent_MTases_sf"/>
</dbReference>
<name>A0AA48M2R9_9ZZZZ</name>
<reference evidence="2" key="1">
    <citation type="submission" date="2023-07" db="EMBL/GenBank/DDBJ databases">
        <authorList>
            <person name="Pelsma A.J. K."/>
        </authorList>
    </citation>
    <scope>NUCLEOTIDE SEQUENCE</scope>
</reference>
<gene>
    <name evidence="2" type="ORF">AMST5_03907</name>
</gene>
<dbReference type="Pfam" id="PF13649">
    <property type="entry name" value="Methyltransf_25"/>
    <property type="match status" value="1"/>
</dbReference>
<proteinExistence type="predicted"/>
<evidence type="ECO:0000313" key="2">
    <source>
        <dbReference type="EMBL" id="CAJ0888787.1"/>
    </source>
</evidence>